<dbReference type="AlphaFoldDB" id="A0A6J5EB08"/>
<evidence type="ECO:0000256" key="1">
    <source>
        <dbReference type="ARBA" id="ARBA00004370"/>
    </source>
</evidence>
<keyword evidence="5" id="KW-0175">Coiled coil</keyword>
<evidence type="ECO:0000259" key="8">
    <source>
        <dbReference type="PROSITE" id="PS50111"/>
    </source>
</evidence>
<evidence type="ECO:0000259" key="9">
    <source>
        <dbReference type="PROSITE" id="PS50885"/>
    </source>
</evidence>
<dbReference type="InterPro" id="IPR004089">
    <property type="entry name" value="MCPsignal_dom"/>
</dbReference>
<comment type="subcellular location">
    <subcellularLocation>
        <location evidence="1">Membrane</location>
    </subcellularLocation>
</comment>
<name>A0A6J5EB08_9BURK</name>
<feature type="domain" description="Methyl-accepting transducer" evidence="8">
    <location>
        <begin position="269"/>
        <end position="498"/>
    </location>
</feature>
<dbReference type="CDD" id="cd11386">
    <property type="entry name" value="MCP_signal"/>
    <property type="match status" value="1"/>
</dbReference>
<evidence type="ECO:0000256" key="4">
    <source>
        <dbReference type="PROSITE-ProRule" id="PRU00284"/>
    </source>
</evidence>
<feature type="compositionally biased region" description="Low complexity" evidence="6">
    <location>
        <begin position="526"/>
        <end position="566"/>
    </location>
</feature>
<dbReference type="InterPro" id="IPR004090">
    <property type="entry name" value="Chemotax_Me-accpt_rcpt"/>
</dbReference>
<keyword evidence="11" id="KW-1185">Reference proteome</keyword>
<organism evidence="10 11">
    <name type="scientific">Burkholderia paludis</name>
    <dbReference type="NCBI Taxonomy" id="1506587"/>
    <lineage>
        <taxon>Bacteria</taxon>
        <taxon>Pseudomonadati</taxon>
        <taxon>Pseudomonadota</taxon>
        <taxon>Betaproteobacteria</taxon>
        <taxon>Burkholderiales</taxon>
        <taxon>Burkholderiaceae</taxon>
        <taxon>Burkholderia</taxon>
        <taxon>Burkholderia cepacia complex</taxon>
    </lineage>
</organism>
<dbReference type="PANTHER" id="PTHR43531">
    <property type="entry name" value="PROTEIN ICFG"/>
    <property type="match status" value="1"/>
</dbReference>
<evidence type="ECO:0000256" key="2">
    <source>
        <dbReference type="ARBA" id="ARBA00022481"/>
    </source>
</evidence>
<dbReference type="PROSITE" id="PS50111">
    <property type="entry name" value="CHEMOTAXIS_TRANSDUC_2"/>
    <property type="match status" value="1"/>
</dbReference>
<dbReference type="EMBL" id="CABVQD010000019">
    <property type="protein sequence ID" value="VWC02290.1"/>
    <property type="molecule type" value="Genomic_DNA"/>
</dbReference>
<keyword evidence="7" id="KW-0812">Transmembrane</keyword>
<feature type="region of interest" description="Disordered" evidence="6">
    <location>
        <begin position="526"/>
        <end position="574"/>
    </location>
</feature>
<gene>
    <name evidence="10" type="ORF">BPA30113_04800</name>
</gene>
<dbReference type="Pfam" id="PF00672">
    <property type="entry name" value="HAMP"/>
    <property type="match status" value="1"/>
</dbReference>
<evidence type="ECO:0000313" key="11">
    <source>
        <dbReference type="Proteomes" id="UP000494330"/>
    </source>
</evidence>
<evidence type="ECO:0000256" key="6">
    <source>
        <dbReference type="SAM" id="MobiDB-lite"/>
    </source>
</evidence>
<evidence type="ECO:0000256" key="7">
    <source>
        <dbReference type="SAM" id="Phobius"/>
    </source>
</evidence>
<dbReference type="CDD" id="cd06225">
    <property type="entry name" value="HAMP"/>
    <property type="match status" value="1"/>
</dbReference>
<dbReference type="GO" id="GO:0006935">
    <property type="term" value="P:chemotaxis"/>
    <property type="evidence" value="ECO:0007669"/>
    <property type="project" value="InterPro"/>
</dbReference>
<dbReference type="FunFam" id="1.10.287.950:FF:000001">
    <property type="entry name" value="Methyl-accepting chemotaxis sensory transducer"/>
    <property type="match status" value="1"/>
</dbReference>
<dbReference type="InterPro" id="IPR003660">
    <property type="entry name" value="HAMP_dom"/>
</dbReference>
<proteinExistence type="inferred from homology"/>
<dbReference type="GO" id="GO:0005886">
    <property type="term" value="C:plasma membrane"/>
    <property type="evidence" value="ECO:0007669"/>
    <property type="project" value="TreeGrafter"/>
</dbReference>
<dbReference type="InterPro" id="IPR051310">
    <property type="entry name" value="MCP_chemotaxis"/>
</dbReference>
<dbReference type="SMART" id="SM00304">
    <property type="entry name" value="HAMP"/>
    <property type="match status" value="1"/>
</dbReference>
<keyword evidence="7" id="KW-1133">Transmembrane helix</keyword>
<feature type="coiled-coil region" evidence="5">
    <location>
        <begin position="399"/>
        <end position="461"/>
    </location>
</feature>
<evidence type="ECO:0000256" key="5">
    <source>
        <dbReference type="SAM" id="Coils"/>
    </source>
</evidence>
<dbReference type="Proteomes" id="UP000494330">
    <property type="component" value="Unassembled WGS sequence"/>
</dbReference>
<dbReference type="SMART" id="SM00283">
    <property type="entry name" value="MA"/>
    <property type="match status" value="1"/>
</dbReference>
<keyword evidence="7" id="KW-0472">Membrane</keyword>
<sequence length="574" mass="60198">MNKLTGSIKFKIVVAFAACVIVMIAIGTEGIRGLATLSGDMSSMYTDSTVPIEDLASTQAGALQMRLNLERLAATHDATEAKAVVDRIREREKKMLSAWNDYYPAKVTADDERKVADRIASQLGDFRSLASTALGAAESGNADATTAALDKVRPLGSTLTDSIDEDIAINAKQVKDSADQGSDTFHMLLWASLGTLAIGVVVATAAWWYLQRAITQPLGIAMNTAQRIADGHLENSIEIRSNDEFGHLLDALRQMDTQLARVVRGIKTSSDSILTASGEIAAGNMDLSSRTEEQAASLEETAASMEELTATVKQNSENARQATTLATNASDVADSGSEVVERMLSTMHDITASSTKIADITGLIESIAFQTNILALNAAVEAARAGEQGRGFAVVAGEVRSLAQRASSAAKEIKELIQQSVETVRDGSDQAEAVGRTMGDVRQAIRRVADINAEISAASDEQSRGIEQVNVAVGQMDEVTQQNAALVEQASAAAQSLEQQAAEQKRAVAVFKLAGDQGTAAAAAAAAPAHGAPKVVRRPAPARVAAPRATAPAPAPATTLATAGAAGRDDWETF</sequence>
<dbReference type="InterPro" id="IPR024478">
    <property type="entry name" value="HlyB_4HB_MCP"/>
</dbReference>
<comment type="similarity">
    <text evidence="3">Belongs to the methyl-accepting chemotaxis (MCP) protein family.</text>
</comment>
<feature type="transmembrane region" description="Helical" evidence="7">
    <location>
        <begin position="187"/>
        <end position="210"/>
    </location>
</feature>
<keyword evidence="2" id="KW-0488">Methylation</keyword>
<feature type="transmembrane region" description="Helical" evidence="7">
    <location>
        <begin position="12"/>
        <end position="35"/>
    </location>
</feature>
<dbReference type="SUPFAM" id="SSF58104">
    <property type="entry name" value="Methyl-accepting chemotaxis protein (MCP) signaling domain"/>
    <property type="match status" value="1"/>
</dbReference>
<keyword evidence="4" id="KW-0807">Transducer</keyword>
<dbReference type="PANTHER" id="PTHR43531:SF14">
    <property type="entry name" value="METHYL-ACCEPTING CHEMOTAXIS PROTEIN I-RELATED"/>
    <property type="match status" value="1"/>
</dbReference>
<dbReference type="PRINTS" id="PR00260">
    <property type="entry name" value="CHEMTRNSDUCR"/>
</dbReference>
<evidence type="ECO:0000256" key="3">
    <source>
        <dbReference type="ARBA" id="ARBA00029447"/>
    </source>
</evidence>
<evidence type="ECO:0000313" key="10">
    <source>
        <dbReference type="EMBL" id="VWC02290.1"/>
    </source>
</evidence>
<dbReference type="Pfam" id="PF00015">
    <property type="entry name" value="MCPsignal"/>
    <property type="match status" value="1"/>
</dbReference>
<dbReference type="GO" id="GO:0004888">
    <property type="term" value="F:transmembrane signaling receptor activity"/>
    <property type="evidence" value="ECO:0007669"/>
    <property type="project" value="InterPro"/>
</dbReference>
<accession>A0A6J5EB08</accession>
<feature type="coiled-coil region" evidence="5">
    <location>
        <begin position="288"/>
        <end position="318"/>
    </location>
</feature>
<protein>
    <submittedName>
        <fullName evidence="10">Membrane protein</fullName>
    </submittedName>
</protein>
<dbReference type="RefSeq" id="WP_034197857.1">
    <property type="nucleotide sequence ID" value="NZ_CABVQD010000019.1"/>
</dbReference>
<dbReference type="Pfam" id="PF12729">
    <property type="entry name" value="4HB_MCP_1"/>
    <property type="match status" value="1"/>
</dbReference>
<reference evidence="10 11" key="1">
    <citation type="submission" date="2019-09" db="EMBL/GenBank/DDBJ databases">
        <authorList>
            <person name="Depoorter E."/>
        </authorList>
    </citation>
    <scope>NUCLEOTIDE SEQUENCE [LARGE SCALE GENOMIC DNA]</scope>
    <source>
        <strain evidence="10">LMG 30113</strain>
    </source>
</reference>
<dbReference type="PROSITE" id="PS50885">
    <property type="entry name" value="HAMP"/>
    <property type="match status" value="1"/>
</dbReference>
<dbReference type="GO" id="GO:0007165">
    <property type="term" value="P:signal transduction"/>
    <property type="evidence" value="ECO:0007669"/>
    <property type="project" value="UniProtKB-KW"/>
</dbReference>
<dbReference type="Gene3D" id="1.10.287.950">
    <property type="entry name" value="Methyl-accepting chemotaxis protein"/>
    <property type="match status" value="1"/>
</dbReference>
<feature type="domain" description="HAMP" evidence="9">
    <location>
        <begin position="212"/>
        <end position="264"/>
    </location>
</feature>